<evidence type="ECO:0000256" key="2">
    <source>
        <dbReference type="ARBA" id="ARBA00022771"/>
    </source>
</evidence>
<dbReference type="AlphaFoldDB" id="A0AAV1J4T8"/>
<keyword evidence="1" id="KW-0479">Metal-binding</keyword>
<organism evidence="5 6">
    <name type="scientific">Leptosia nina</name>
    <dbReference type="NCBI Taxonomy" id="320188"/>
    <lineage>
        <taxon>Eukaryota</taxon>
        <taxon>Metazoa</taxon>
        <taxon>Ecdysozoa</taxon>
        <taxon>Arthropoda</taxon>
        <taxon>Hexapoda</taxon>
        <taxon>Insecta</taxon>
        <taxon>Pterygota</taxon>
        <taxon>Neoptera</taxon>
        <taxon>Endopterygota</taxon>
        <taxon>Lepidoptera</taxon>
        <taxon>Glossata</taxon>
        <taxon>Ditrysia</taxon>
        <taxon>Papilionoidea</taxon>
        <taxon>Pieridae</taxon>
        <taxon>Pierinae</taxon>
        <taxon>Leptosia</taxon>
    </lineage>
</organism>
<name>A0AAV1J4T8_9NEOP</name>
<keyword evidence="2" id="KW-0863">Zinc-finger</keyword>
<evidence type="ECO:0000256" key="3">
    <source>
        <dbReference type="ARBA" id="ARBA00022833"/>
    </source>
</evidence>
<evidence type="ECO:0000313" key="5">
    <source>
        <dbReference type="EMBL" id="CAK1543868.1"/>
    </source>
</evidence>
<dbReference type="GO" id="GO:0008270">
    <property type="term" value="F:zinc ion binding"/>
    <property type="evidence" value="ECO:0007669"/>
    <property type="project" value="UniProtKB-KW"/>
</dbReference>
<keyword evidence="3" id="KW-0862">Zinc</keyword>
<gene>
    <name evidence="5" type="ORF">LNINA_LOCUS3658</name>
</gene>
<evidence type="ECO:0000256" key="1">
    <source>
        <dbReference type="ARBA" id="ARBA00022723"/>
    </source>
</evidence>
<accession>A0AAV1J4T8</accession>
<feature type="domain" description="FLYWCH-type" evidence="4">
    <location>
        <begin position="32"/>
        <end position="93"/>
    </location>
</feature>
<proteinExistence type="predicted"/>
<evidence type="ECO:0000313" key="6">
    <source>
        <dbReference type="Proteomes" id="UP001497472"/>
    </source>
</evidence>
<reference evidence="5 6" key="1">
    <citation type="submission" date="2023-11" db="EMBL/GenBank/DDBJ databases">
        <authorList>
            <person name="Okamura Y."/>
        </authorList>
    </citation>
    <scope>NUCLEOTIDE SEQUENCE [LARGE SCALE GENOMIC DNA]</scope>
</reference>
<dbReference type="Gene3D" id="2.20.25.240">
    <property type="match status" value="1"/>
</dbReference>
<keyword evidence="6" id="KW-1185">Reference proteome</keyword>
<dbReference type="InterPro" id="IPR007588">
    <property type="entry name" value="Znf_FLYWCH"/>
</dbReference>
<dbReference type="Proteomes" id="UP001497472">
    <property type="component" value="Unassembled WGS sequence"/>
</dbReference>
<comment type="caution">
    <text evidence="5">The sequence shown here is derived from an EMBL/GenBank/DDBJ whole genome shotgun (WGS) entry which is preliminary data.</text>
</comment>
<protein>
    <recommendedName>
        <fullName evidence="4">FLYWCH-type domain-containing protein</fullName>
    </recommendedName>
</protein>
<dbReference type="EMBL" id="CAVLEF010000005">
    <property type="protein sequence ID" value="CAK1543868.1"/>
    <property type="molecule type" value="Genomic_DNA"/>
</dbReference>
<sequence length="115" mass="13559">MADREQLTEWQGMEGESLLYCKMFIHVVWMTYSKRGNPIIVLYGYRYSLKNTKESCGTVIRRWQCSTHTNRGCLSSIMTNDQVIVHMKNEHNHPPSITKKGKELWNLEIEVPRKK</sequence>
<dbReference type="Pfam" id="PF04500">
    <property type="entry name" value="FLYWCH"/>
    <property type="match status" value="1"/>
</dbReference>
<evidence type="ECO:0000259" key="4">
    <source>
        <dbReference type="Pfam" id="PF04500"/>
    </source>
</evidence>